<dbReference type="InterPro" id="IPR050268">
    <property type="entry name" value="NADH-dep_flavin_reductase"/>
</dbReference>
<dbReference type="Proteomes" id="UP001255416">
    <property type="component" value="Unassembled WGS sequence"/>
</dbReference>
<dbReference type="SUPFAM" id="SSF50475">
    <property type="entry name" value="FMN-binding split barrel"/>
    <property type="match status" value="1"/>
</dbReference>
<protein>
    <submittedName>
        <fullName evidence="3">Flavin reductase family protein</fullName>
        <ecNumber evidence="3">1.-.-.-</ecNumber>
    </submittedName>
</protein>
<name>A0ABU3VH05_9RHOB</name>
<evidence type="ECO:0000259" key="2">
    <source>
        <dbReference type="SMART" id="SM00903"/>
    </source>
</evidence>
<comment type="caution">
    <text evidence="3">The sequence shown here is derived from an EMBL/GenBank/DDBJ whole genome shotgun (WGS) entry which is preliminary data.</text>
</comment>
<dbReference type="Pfam" id="PF01613">
    <property type="entry name" value="Flavin_Reduct"/>
    <property type="match status" value="1"/>
</dbReference>
<keyword evidence="4" id="KW-1185">Reference proteome</keyword>
<dbReference type="GO" id="GO:0016491">
    <property type="term" value="F:oxidoreductase activity"/>
    <property type="evidence" value="ECO:0007669"/>
    <property type="project" value="UniProtKB-KW"/>
</dbReference>
<organism evidence="3 4">
    <name type="scientific">Sedimentitalea todarodis</name>
    <dbReference type="NCBI Taxonomy" id="1631240"/>
    <lineage>
        <taxon>Bacteria</taxon>
        <taxon>Pseudomonadati</taxon>
        <taxon>Pseudomonadota</taxon>
        <taxon>Alphaproteobacteria</taxon>
        <taxon>Rhodobacterales</taxon>
        <taxon>Paracoccaceae</taxon>
        <taxon>Sedimentitalea</taxon>
    </lineage>
</organism>
<accession>A0ABU3VH05</accession>
<sequence>MKSDVTQQFHDPSPERMREALGGFATGVAVVTCGAVGKNACAVTINSFTSVSLDPPLILFCLDRSAFHLVRFLAAESFAVNILSDTQMDLSNRLTQEVMDGLEDLDTGALATGCPVFPDALAALDCQRERVIEAGDHHILIGRVVAIRPPATVDPLLYFRGRYAALRR</sequence>
<reference evidence="4" key="1">
    <citation type="submission" date="2023-05" db="EMBL/GenBank/DDBJ databases">
        <title>Sedimentitalea sp. nov. JM2-8.</title>
        <authorList>
            <person name="Huang J."/>
        </authorList>
    </citation>
    <scope>NUCLEOTIDE SEQUENCE [LARGE SCALE GENOMIC DNA]</scope>
    <source>
        <strain evidence="4">KHS03</strain>
    </source>
</reference>
<dbReference type="RefSeq" id="WP_316778633.1">
    <property type="nucleotide sequence ID" value="NZ_JASMWN010000013.1"/>
</dbReference>
<proteinExistence type="predicted"/>
<dbReference type="Gene3D" id="2.30.110.10">
    <property type="entry name" value="Electron Transport, Fmn-binding Protein, Chain A"/>
    <property type="match status" value="1"/>
</dbReference>
<keyword evidence="1 3" id="KW-0560">Oxidoreductase</keyword>
<evidence type="ECO:0000256" key="1">
    <source>
        <dbReference type="ARBA" id="ARBA00023002"/>
    </source>
</evidence>
<dbReference type="InterPro" id="IPR002563">
    <property type="entry name" value="Flavin_Rdtase-like_dom"/>
</dbReference>
<evidence type="ECO:0000313" key="3">
    <source>
        <dbReference type="EMBL" id="MDU9005368.1"/>
    </source>
</evidence>
<dbReference type="PANTHER" id="PTHR30466">
    <property type="entry name" value="FLAVIN REDUCTASE"/>
    <property type="match status" value="1"/>
</dbReference>
<evidence type="ECO:0000313" key="4">
    <source>
        <dbReference type="Proteomes" id="UP001255416"/>
    </source>
</evidence>
<dbReference type="InterPro" id="IPR012349">
    <property type="entry name" value="Split_barrel_FMN-bd"/>
</dbReference>
<dbReference type="SMART" id="SM00903">
    <property type="entry name" value="Flavin_Reduct"/>
    <property type="match status" value="1"/>
</dbReference>
<dbReference type="EMBL" id="JASMWN010000013">
    <property type="protein sequence ID" value="MDU9005368.1"/>
    <property type="molecule type" value="Genomic_DNA"/>
</dbReference>
<dbReference type="EC" id="1.-.-.-" evidence="3"/>
<gene>
    <name evidence="3" type="ORF">QO231_16115</name>
</gene>
<feature type="domain" description="Flavin reductase like" evidence="2">
    <location>
        <begin position="21"/>
        <end position="165"/>
    </location>
</feature>
<dbReference type="PANTHER" id="PTHR30466:SF1">
    <property type="entry name" value="FMN REDUCTASE (NADH) RUTF"/>
    <property type="match status" value="1"/>
</dbReference>